<feature type="transmembrane region" description="Helical" evidence="6">
    <location>
        <begin position="89"/>
        <end position="106"/>
    </location>
</feature>
<dbReference type="KEGG" id="bfo:118414684"/>
<feature type="domain" description="Major facilitator superfamily (MFS) profile" evidence="7">
    <location>
        <begin position="1"/>
        <end position="107"/>
    </location>
</feature>
<evidence type="ECO:0000256" key="5">
    <source>
        <dbReference type="ARBA" id="ARBA00023136"/>
    </source>
</evidence>
<sequence>MVGYNFGVLWREFPVKQVTVLGVLLASGSIAGSSRQPFLPFLTHDFFPYLKSNQIGYYAGFLTSATFVGTFLGCFMWGRLSDIIGRRPILLFSATVILLSTVLVGFR</sequence>
<protein>
    <submittedName>
        <fullName evidence="9">Protein ZINC INDUCED FACILITATOR 1-like</fullName>
    </submittedName>
</protein>
<organism evidence="8 9">
    <name type="scientific">Branchiostoma floridae</name>
    <name type="common">Florida lancelet</name>
    <name type="synonym">Amphioxus</name>
    <dbReference type="NCBI Taxonomy" id="7739"/>
    <lineage>
        <taxon>Eukaryota</taxon>
        <taxon>Metazoa</taxon>
        <taxon>Chordata</taxon>
        <taxon>Cephalochordata</taxon>
        <taxon>Leptocardii</taxon>
        <taxon>Amphioxiformes</taxon>
        <taxon>Branchiostomatidae</taxon>
        <taxon>Branchiostoma</taxon>
    </lineage>
</organism>
<dbReference type="Pfam" id="PF00083">
    <property type="entry name" value="Sugar_tr"/>
    <property type="match status" value="1"/>
</dbReference>
<proteinExistence type="predicted"/>
<dbReference type="PROSITE" id="PS50850">
    <property type="entry name" value="MFS"/>
    <property type="match status" value="1"/>
</dbReference>
<evidence type="ECO:0000256" key="6">
    <source>
        <dbReference type="SAM" id="Phobius"/>
    </source>
</evidence>
<accession>A0A9J7MNN2</accession>
<dbReference type="InterPro" id="IPR036259">
    <property type="entry name" value="MFS_trans_sf"/>
</dbReference>
<evidence type="ECO:0000256" key="3">
    <source>
        <dbReference type="ARBA" id="ARBA00022692"/>
    </source>
</evidence>
<keyword evidence="2" id="KW-0813">Transport</keyword>
<keyword evidence="3 6" id="KW-0812">Transmembrane</keyword>
<dbReference type="OrthoDB" id="10041747at2759"/>
<reference evidence="9" key="2">
    <citation type="submission" date="2025-08" db="UniProtKB">
        <authorList>
            <consortium name="RefSeq"/>
        </authorList>
    </citation>
    <scope>IDENTIFICATION</scope>
    <source>
        <strain evidence="9">S238N-H82</strain>
        <tissue evidence="9">Testes</tissue>
    </source>
</reference>
<comment type="subcellular location">
    <subcellularLocation>
        <location evidence="1">Membrane</location>
        <topology evidence="1">Multi-pass membrane protein</topology>
    </subcellularLocation>
</comment>
<reference evidence="8" key="1">
    <citation type="journal article" date="2020" name="Nat. Ecol. Evol.">
        <title>Deeply conserved synteny resolves early events in vertebrate evolution.</title>
        <authorList>
            <person name="Simakov O."/>
            <person name="Marletaz F."/>
            <person name="Yue J.X."/>
            <person name="O'Connell B."/>
            <person name="Jenkins J."/>
            <person name="Brandt A."/>
            <person name="Calef R."/>
            <person name="Tung C.H."/>
            <person name="Huang T.K."/>
            <person name="Schmutz J."/>
            <person name="Satoh N."/>
            <person name="Yu J.K."/>
            <person name="Putnam N.H."/>
            <person name="Green R.E."/>
            <person name="Rokhsar D.S."/>
        </authorList>
    </citation>
    <scope>NUCLEOTIDE SEQUENCE [LARGE SCALE GENOMIC DNA]</scope>
    <source>
        <strain evidence="8">S238N-H82</strain>
    </source>
</reference>
<dbReference type="GO" id="GO:0022857">
    <property type="term" value="F:transmembrane transporter activity"/>
    <property type="evidence" value="ECO:0007669"/>
    <property type="project" value="InterPro"/>
</dbReference>
<dbReference type="AlphaFoldDB" id="A0A9J7MNN2"/>
<keyword evidence="5 6" id="KW-0472">Membrane</keyword>
<evidence type="ECO:0000256" key="4">
    <source>
        <dbReference type="ARBA" id="ARBA00022989"/>
    </source>
</evidence>
<evidence type="ECO:0000259" key="7">
    <source>
        <dbReference type="PROSITE" id="PS50850"/>
    </source>
</evidence>
<dbReference type="Gene3D" id="1.20.1250.20">
    <property type="entry name" value="MFS general substrate transporter like domains"/>
    <property type="match status" value="1"/>
</dbReference>
<dbReference type="PANTHER" id="PTHR23504:SF15">
    <property type="entry name" value="MAJOR FACILITATOR SUPERFAMILY (MFS) PROFILE DOMAIN-CONTAINING PROTEIN"/>
    <property type="match status" value="1"/>
</dbReference>
<evidence type="ECO:0000256" key="2">
    <source>
        <dbReference type="ARBA" id="ARBA00022448"/>
    </source>
</evidence>
<dbReference type="Proteomes" id="UP000001554">
    <property type="component" value="Chromosome 4"/>
</dbReference>
<dbReference type="PANTHER" id="PTHR23504">
    <property type="entry name" value="MAJOR FACILITATOR SUPERFAMILY DOMAIN-CONTAINING PROTEIN 10"/>
    <property type="match status" value="1"/>
</dbReference>
<evidence type="ECO:0000313" key="9">
    <source>
        <dbReference type="RefSeq" id="XP_035674777.1"/>
    </source>
</evidence>
<name>A0A9J7MNN2_BRAFL</name>
<dbReference type="GeneID" id="118414684"/>
<keyword evidence="4 6" id="KW-1133">Transmembrane helix</keyword>
<dbReference type="InterPro" id="IPR005828">
    <property type="entry name" value="MFS_sugar_transport-like"/>
</dbReference>
<feature type="transmembrane region" description="Helical" evidence="6">
    <location>
        <begin position="55"/>
        <end position="77"/>
    </location>
</feature>
<keyword evidence="8" id="KW-1185">Reference proteome</keyword>
<dbReference type="RefSeq" id="XP_035674777.1">
    <property type="nucleotide sequence ID" value="XM_035818884.1"/>
</dbReference>
<dbReference type="SUPFAM" id="SSF103473">
    <property type="entry name" value="MFS general substrate transporter"/>
    <property type="match status" value="1"/>
</dbReference>
<evidence type="ECO:0000313" key="8">
    <source>
        <dbReference type="Proteomes" id="UP000001554"/>
    </source>
</evidence>
<dbReference type="InterPro" id="IPR020846">
    <property type="entry name" value="MFS_dom"/>
</dbReference>
<dbReference type="GO" id="GO:0016020">
    <property type="term" value="C:membrane"/>
    <property type="evidence" value="ECO:0007669"/>
    <property type="project" value="UniProtKB-SubCell"/>
</dbReference>
<gene>
    <name evidence="9" type="primary">LOC118414684</name>
</gene>
<evidence type="ECO:0000256" key="1">
    <source>
        <dbReference type="ARBA" id="ARBA00004141"/>
    </source>
</evidence>